<dbReference type="EMBL" id="LAVV01009843">
    <property type="protein sequence ID" value="KNZ49906.1"/>
    <property type="molecule type" value="Genomic_DNA"/>
</dbReference>
<dbReference type="AlphaFoldDB" id="A0A0L6UN15"/>
<organism evidence="1 2">
    <name type="scientific">Puccinia sorghi</name>
    <dbReference type="NCBI Taxonomy" id="27349"/>
    <lineage>
        <taxon>Eukaryota</taxon>
        <taxon>Fungi</taxon>
        <taxon>Dikarya</taxon>
        <taxon>Basidiomycota</taxon>
        <taxon>Pucciniomycotina</taxon>
        <taxon>Pucciniomycetes</taxon>
        <taxon>Pucciniales</taxon>
        <taxon>Pucciniaceae</taxon>
        <taxon>Puccinia</taxon>
    </lineage>
</organism>
<keyword evidence="2" id="KW-1185">Reference proteome</keyword>
<name>A0A0L6UN15_9BASI</name>
<evidence type="ECO:0000313" key="2">
    <source>
        <dbReference type="Proteomes" id="UP000037035"/>
    </source>
</evidence>
<protein>
    <submittedName>
        <fullName evidence="1">Putative signal peptide protein</fullName>
    </submittedName>
</protein>
<accession>A0A0L6UN15</accession>
<comment type="caution">
    <text evidence="1">The sequence shown here is derived from an EMBL/GenBank/DDBJ whole genome shotgun (WGS) entry which is preliminary data.</text>
</comment>
<feature type="non-terminal residue" evidence="1">
    <location>
        <position position="1"/>
    </location>
</feature>
<gene>
    <name evidence="1" type="ORF">VP01_4708g1</name>
</gene>
<evidence type="ECO:0000313" key="1">
    <source>
        <dbReference type="EMBL" id="KNZ49906.1"/>
    </source>
</evidence>
<reference evidence="1 2" key="1">
    <citation type="submission" date="2015-08" db="EMBL/GenBank/DDBJ databases">
        <title>Next Generation Sequencing and Analysis of the Genome of Puccinia sorghi L Schw, the Causal Agent of Maize Common Rust.</title>
        <authorList>
            <person name="Rochi L."/>
            <person name="Burguener G."/>
            <person name="Darino M."/>
            <person name="Turjanski A."/>
            <person name="Kreff E."/>
            <person name="Dieguez M.J."/>
            <person name="Sacco F."/>
        </authorList>
    </citation>
    <scope>NUCLEOTIDE SEQUENCE [LARGE SCALE GENOMIC DNA]</scope>
    <source>
        <strain evidence="1 2">RO10H11247</strain>
    </source>
</reference>
<dbReference type="Proteomes" id="UP000037035">
    <property type="component" value="Unassembled WGS sequence"/>
</dbReference>
<proteinExistence type="predicted"/>
<sequence>ANMWSLNGILAGACCILRGQTQLISSVHSAFSQLLLEGDQCLWDGKQTINDVLEADQVIPTKEEINKRVLHSQLSKRGTLRVLQAGVVYIPLKGFLLRVQGTLGPLENNWGLKEGAVWIPVEEVEGGALTEKARLGEVLLVPGQGFTMYGLV</sequence>
<dbReference type="VEuPathDB" id="FungiDB:VP01_4708g1"/>